<reference evidence="2" key="1">
    <citation type="submission" date="2020-05" db="EMBL/GenBank/DDBJ databases">
        <title>Sulfur intermediates as new biogeochemical hubs in an aquatic model microbial ecosystem.</title>
        <authorList>
            <person name="Vigneron A."/>
        </authorList>
    </citation>
    <scope>NUCLEOTIDE SEQUENCE</scope>
    <source>
        <strain evidence="2">Bin.250</strain>
    </source>
</reference>
<keyword evidence="1" id="KW-0175">Coiled coil</keyword>
<dbReference type="Pfam" id="PF13412">
    <property type="entry name" value="HTH_24"/>
    <property type="match status" value="1"/>
</dbReference>
<accession>A0A973A942</accession>
<protein>
    <submittedName>
        <fullName evidence="2">MarR family EPS-associated transcriptional regulator</fullName>
    </submittedName>
</protein>
<feature type="coiled-coil region" evidence="1">
    <location>
        <begin position="80"/>
        <end position="117"/>
    </location>
</feature>
<proteinExistence type="predicted"/>
<dbReference type="Proteomes" id="UP000754644">
    <property type="component" value="Unassembled WGS sequence"/>
</dbReference>
<dbReference type="AlphaFoldDB" id="A0A973A942"/>
<dbReference type="NCBIfam" id="TIGR04176">
    <property type="entry name" value="MarR_EPS"/>
    <property type="match status" value="1"/>
</dbReference>
<dbReference type="Gene3D" id="1.10.10.10">
    <property type="entry name" value="Winged helix-like DNA-binding domain superfamily/Winged helix DNA-binding domain"/>
    <property type="match status" value="1"/>
</dbReference>
<evidence type="ECO:0000256" key="1">
    <source>
        <dbReference type="SAM" id="Coils"/>
    </source>
</evidence>
<organism evidence="2 3">
    <name type="scientific">SAR86 cluster bacterium</name>
    <dbReference type="NCBI Taxonomy" id="2030880"/>
    <lineage>
        <taxon>Bacteria</taxon>
        <taxon>Pseudomonadati</taxon>
        <taxon>Pseudomonadota</taxon>
        <taxon>Gammaproteobacteria</taxon>
        <taxon>SAR86 cluster</taxon>
    </lineage>
</organism>
<dbReference type="SUPFAM" id="SSF46785">
    <property type="entry name" value="Winged helix' DNA-binding domain"/>
    <property type="match status" value="1"/>
</dbReference>
<dbReference type="InterPro" id="IPR036388">
    <property type="entry name" value="WH-like_DNA-bd_sf"/>
</dbReference>
<evidence type="ECO:0000313" key="2">
    <source>
        <dbReference type="EMBL" id="NQV64396.1"/>
    </source>
</evidence>
<sequence>MTTDSPVEGRDELKLRVMRVLEGNPTASQRQIAAELGVSLGGINFCLKALAEKGLIKMGNFARAERKLGYAYILTPAGVNEKAHLTARFLKRKLNEYEALREEIALLQREISNNNSEA</sequence>
<dbReference type="EMBL" id="JABMOJ010000122">
    <property type="protein sequence ID" value="NQV64396.1"/>
    <property type="molecule type" value="Genomic_DNA"/>
</dbReference>
<comment type="caution">
    <text evidence="2">The sequence shown here is derived from an EMBL/GenBank/DDBJ whole genome shotgun (WGS) entry which is preliminary data.</text>
</comment>
<dbReference type="InterPro" id="IPR026433">
    <property type="entry name" value="MarR_EPS"/>
</dbReference>
<gene>
    <name evidence="2" type="ORF">HQ497_03430</name>
</gene>
<name>A0A973A942_9GAMM</name>
<evidence type="ECO:0000313" key="3">
    <source>
        <dbReference type="Proteomes" id="UP000754644"/>
    </source>
</evidence>
<dbReference type="InterPro" id="IPR036390">
    <property type="entry name" value="WH_DNA-bd_sf"/>
</dbReference>